<evidence type="ECO:0000313" key="2">
    <source>
        <dbReference type="Proteomes" id="UP001234297"/>
    </source>
</evidence>
<dbReference type="Proteomes" id="UP001234297">
    <property type="component" value="Chromosome 5"/>
</dbReference>
<comment type="caution">
    <text evidence="1">The sequence shown here is derived from an EMBL/GenBank/DDBJ whole genome shotgun (WGS) entry which is preliminary data.</text>
</comment>
<proteinExistence type="predicted"/>
<accession>A0ACC2M0V4</accession>
<evidence type="ECO:0000313" key="1">
    <source>
        <dbReference type="EMBL" id="KAJ8639307.1"/>
    </source>
</evidence>
<sequence length="240" mass="27091">MEESLELGSDGYLLYDEANHISSQLQQGEEIEPVYFITLDPKSDLWKLTPKVKEGTWRLACLACVYHSITRATQIKDRLRTITGPLQLLQIWAYSHTAVGRPIRRELDAVRIDFPLFKMWQTALSTHPCSTIIQEMRMLLDTTNGDQDVTGRSSATSESVSRARVEKALTKVDLFLQFGAGSIALMTREQGADVQYEQSMKISRKMHEFREAIKSLKSIEEFNLQACINETDGSGNATAL</sequence>
<reference evidence="1 2" key="1">
    <citation type="journal article" date="2022" name="Hortic Res">
        <title>A haplotype resolved chromosomal level avocado genome allows analysis of novel avocado genes.</title>
        <authorList>
            <person name="Nath O."/>
            <person name="Fletcher S.J."/>
            <person name="Hayward A."/>
            <person name="Shaw L.M."/>
            <person name="Masouleh A.K."/>
            <person name="Furtado A."/>
            <person name="Henry R.J."/>
            <person name="Mitter N."/>
        </authorList>
    </citation>
    <scope>NUCLEOTIDE SEQUENCE [LARGE SCALE GENOMIC DNA]</scope>
    <source>
        <strain evidence="2">cv. Hass</strain>
    </source>
</reference>
<keyword evidence="2" id="KW-1185">Reference proteome</keyword>
<protein>
    <submittedName>
        <fullName evidence="1">Uncharacterized protein</fullName>
    </submittedName>
</protein>
<organism evidence="1 2">
    <name type="scientific">Persea americana</name>
    <name type="common">Avocado</name>
    <dbReference type="NCBI Taxonomy" id="3435"/>
    <lineage>
        <taxon>Eukaryota</taxon>
        <taxon>Viridiplantae</taxon>
        <taxon>Streptophyta</taxon>
        <taxon>Embryophyta</taxon>
        <taxon>Tracheophyta</taxon>
        <taxon>Spermatophyta</taxon>
        <taxon>Magnoliopsida</taxon>
        <taxon>Magnoliidae</taxon>
        <taxon>Laurales</taxon>
        <taxon>Lauraceae</taxon>
        <taxon>Persea</taxon>
    </lineage>
</organism>
<dbReference type="EMBL" id="CM056813">
    <property type="protein sequence ID" value="KAJ8639307.1"/>
    <property type="molecule type" value="Genomic_DNA"/>
</dbReference>
<gene>
    <name evidence="1" type="ORF">MRB53_016001</name>
</gene>
<name>A0ACC2M0V4_PERAE</name>